<protein>
    <submittedName>
        <fullName evidence="1">Uncharacterized protein</fullName>
    </submittedName>
</protein>
<evidence type="ECO:0000313" key="1">
    <source>
        <dbReference type="EMBL" id="QHT17476.1"/>
    </source>
</evidence>
<proteinExistence type="predicted"/>
<dbReference type="AlphaFoldDB" id="A0A6C0DKM7"/>
<reference evidence="1" key="1">
    <citation type="journal article" date="2020" name="Nature">
        <title>Giant virus diversity and host interactions through global metagenomics.</title>
        <authorList>
            <person name="Schulz F."/>
            <person name="Roux S."/>
            <person name="Paez-Espino D."/>
            <person name="Jungbluth S."/>
            <person name="Walsh D.A."/>
            <person name="Denef V.J."/>
            <person name="McMahon K.D."/>
            <person name="Konstantinidis K.T."/>
            <person name="Eloe-Fadrosh E.A."/>
            <person name="Kyrpides N.C."/>
            <person name="Woyke T."/>
        </authorList>
    </citation>
    <scope>NUCLEOTIDE SEQUENCE</scope>
    <source>
        <strain evidence="1">GVMAG-M-3300023174-24</strain>
    </source>
</reference>
<accession>A0A6C0DKM7</accession>
<name>A0A6C0DKM7_9ZZZZ</name>
<dbReference type="EMBL" id="MN739637">
    <property type="protein sequence ID" value="QHT17476.1"/>
    <property type="molecule type" value="Genomic_DNA"/>
</dbReference>
<sequence length="142" mass="17470">MNTTINQYRTNHFTKQFPKQFPNQIYKKDDNKNLFHFNNQYVYKDQYKNLQVESICIPRVDISISKDFIYNTLSELRIGKIHKIIEIPLRNEFSYKRIIIKIQWNNNEPITHNIKKHLYETGSFKIVYDMPWYWKIVLTYEK</sequence>
<organism evidence="1">
    <name type="scientific">viral metagenome</name>
    <dbReference type="NCBI Taxonomy" id="1070528"/>
    <lineage>
        <taxon>unclassified sequences</taxon>
        <taxon>metagenomes</taxon>
        <taxon>organismal metagenomes</taxon>
    </lineage>
</organism>